<sequence>MAPTTERGTNEHDPDHYSFVLGEDAALTGALIGEYIERRRQAPETDDRAADPSSEGIDRSRDRGNEMEHD</sequence>
<evidence type="ECO:0000313" key="2">
    <source>
        <dbReference type="EMBL" id="MBG6123222.1"/>
    </source>
</evidence>
<feature type="region of interest" description="Disordered" evidence="1">
    <location>
        <begin position="36"/>
        <end position="70"/>
    </location>
</feature>
<dbReference type="Proteomes" id="UP000658613">
    <property type="component" value="Unassembled WGS sequence"/>
</dbReference>
<dbReference type="EMBL" id="JADOUE010000001">
    <property type="protein sequence ID" value="MBG6123222.1"/>
    <property type="molecule type" value="Genomic_DNA"/>
</dbReference>
<keyword evidence="3" id="KW-1185">Reference proteome</keyword>
<protein>
    <submittedName>
        <fullName evidence="2">Uncharacterized protein</fullName>
    </submittedName>
</protein>
<evidence type="ECO:0000256" key="1">
    <source>
        <dbReference type="SAM" id="MobiDB-lite"/>
    </source>
</evidence>
<evidence type="ECO:0000313" key="3">
    <source>
        <dbReference type="Proteomes" id="UP000658613"/>
    </source>
</evidence>
<gene>
    <name evidence="2" type="ORF">IW254_002191</name>
</gene>
<dbReference type="AlphaFoldDB" id="A0A931GTP4"/>
<reference evidence="2" key="1">
    <citation type="submission" date="2020-11" db="EMBL/GenBank/DDBJ databases">
        <title>Sequencing the genomes of 1000 actinobacteria strains.</title>
        <authorList>
            <person name="Klenk H.-P."/>
        </authorList>
    </citation>
    <scope>NUCLEOTIDE SEQUENCE</scope>
    <source>
        <strain evidence="2">DSM 45632</strain>
    </source>
</reference>
<organism evidence="2 3">
    <name type="scientific">Corynebacterium aquatimens</name>
    <dbReference type="NCBI Taxonomy" id="1190508"/>
    <lineage>
        <taxon>Bacteria</taxon>
        <taxon>Bacillati</taxon>
        <taxon>Actinomycetota</taxon>
        <taxon>Actinomycetes</taxon>
        <taxon>Mycobacteriales</taxon>
        <taxon>Corynebacteriaceae</taxon>
        <taxon>Corynebacterium</taxon>
    </lineage>
</organism>
<comment type="caution">
    <text evidence="2">The sequence shown here is derived from an EMBL/GenBank/DDBJ whole genome shotgun (WGS) entry which is preliminary data.</text>
</comment>
<name>A0A931GTP4_9CORY</name>
<proteinExistence type="predicted"/>
<accession>A0A931GTP4</accession>